<evidence type="ECO:0000313" key="2">
    <source>
        <dbReference type="Proteomes" id="UP001481872"/>
    </source>
</evidence>
<protein>
    <submittedName>
        <fullName evidence="1">DUF2922 domain-containing protein</fullName>
    </submittedName>
</protein>
<dbReference type="Proteomes" id="UP001481872">
    <property type="component" value="Unassembled WGS sequence"/>
</dbReference>
<name>A0ABV1J8W5_9FIRM</name>
<reference evidence="1 2" key="1">
    <citation type="submission" date="2024-04" db="EMBL/GenBank/DDBJ databases">
        <title>Human intestinal bacterial collection.</title>
        <authorList>
            <person name="Pauvert C."/>
            <person name="Hitch T.C.A."/>
            <person name="Clavel T."/>
        </authorList>
    </citation>
    <scope>NUCLEOTIDE SEQUENCE [LARGE SCALE GENOMIC DNA]</scope>
    <source>
        <strain evidence="1 2">CLA-SR-H026</strain>
    </source>
</reference>
<accession>A0ABV1J8W5</accession>
<proteinExistence type="predicted"/>
<organism evidence="1 2">
    <name type="scientific">Aedoeadaptatus acetigenes</name>
    <dbReference type="NCBI Taxonomy" id="2981723"/>
    <lineage>
        <taxon>Bacteria</taxon>
        <taxon>Bacillati</taxon>
        <taxon>Bacillota</taxon>
        <taxon>Tissierellia</taxon>
        <taxon>Tissierellales</taxon>
        <taxon>Peptoniphilaceae</taxon>
        <taxon>Aedoeadaptatus</taxon>
    </lineage>
</organism>
<dbReference type="InterPro" id="IPR021321">
    <property type="entry name" value="DUF2922"/>
</dbReference>
<dbReference type="RefSeq" id="WP_349054672.1">
    <property type="nucleotide sequence ID" value="NZ_JBBNPS010000043.1"/>
</dbReference>
<evidence type="ECO:0000313" key="1">
    <source>
        <dbReference type="EMBL" id="MEQ3354400.1"/>
    </source>
</evidence>
<dbReference type="Pfam" id="PF11148">
    <property type="entry name" value="DUF2922"/>
    <property type="match status" value="1"/>
</dbReference>
<gene>
    <name evidence="1" type="ORF">AAA081_08865</name>
</gene>
<keyword evidence="2" id="KW-1185">Reference proteome</keyword>
<sequence length="74" mass="7903">MDKKYLNLTFVDEGQKQATLRVNTPKDGLDGNTAKAGAQAIVASGIFRAKGKFVAAQKAELVTVTSDTLFTVNE</sequence>
<dbReference type="EMBL" id="JBBNPS010000043">
    <property type="protein sequence ID" value="MEQ3354400.1"/>
    <property type="molecule type" value="Genomic_DNA"/>
</dbReference>
<comment type="caution">
    <text evidence="1">The sequence shown here is derived from an EMBL/GenBank/DDBJ whole genome shotgun (WGS) entry which is preliminary data.</text>
</comment>